<dbReference type="Pfam" id="PF13181">
    <property type="entry name" value="TPR_8"/>
    <property type="match status" value="2"/>
</dbReference>
<keyword evidence="4 5" id="KW-0802">TPR repeat</keyword>
<evidence type="ECO:0000256" key="4">
    <source>
        <dbReference type="ARBA" id="ARBA00022803"/>
    </source>
</evidence>
<feature type="repeat" description="TPR" evidence="5">
    <location>
        <begin position="8"/>
        <end position="41"/>
    </location>
</feature>
<dbReference type="EMBL" id="HQ993094">
    <property type="protein sequence ID" value="ADZ99902.1"/>
    <property type="molecule type" value="mRNA"/>
</dbReference>
<evidence type="ECO:0000256" key="2">
    <source>
        <dbReference type="ARBA" id="ARBA00022490"/>
    </source>
</evidence>
<keyword evidence="2" id="KW-0963">Cytoplasm</keyword>
<dbReference type="PROSITE" id="PS50005">
    <property type="entry name" value="TPR"/>
    <property type="match status" value="2"/>
</dbReference>
<dbReference type="InterPro" id="IPR019734">
    <property type="entry name" value="TPR_rpt"/>
</dbReference>
<dbReference type="InterPro" id="IPR011990">
    <property type="entry name" value="TPR-like_helical_dom_sf"/>
</dbReference>
<name>F2YGT6_PHYPO</name>
<comment type="subcellular location">
    <subcellularLocation>
        <location evidence="1">Cytoplasm</location>
    </subcellularLocation>
</comment>
<organism evidence="6">
    <name type="scientific">Physarum polycephalum</name>
    <name type="common">Many-headed slime mold</name>
    <name type="synonym">Badhamia polycephala</name>
    <dbReference type="NCBI Taxonomy" id="5791"/>
    <lineage>
        <taxon>Eukaryota</taxon>
        <taxon>Amoebozoa</taxon>
        <taxon>Evosea</taxon>
        <taxon>Eumycetozoa</taxon>
        <taxon>Myxogastria</taxon>
        <taxon>Myxogastromycetidae</taxon>
        <taxon>Physariida</taxon>
        <taxon>Physaraceae</taxon>
        <taxon>Physarum</taxon>
    </lineage>
</organism>
<sequence>MSKAKQQAQEYKEKGNKSFAAEKFADSITWYTKAIQSDPNDHVLYSNRSAAYAGNKDFTKALADADQCINIQKNWPKGYFRKATALVALSRYNEAVETLNAGLKIDPANADLLKKLEEAKKHAKPTTKATGLEAKKEGNEHFKLSRYELAIESYSVALETIDDVNEKSIIYSNKAACYHQLRSYDDVIRDATESLTLVPTNTKSLLRRGLAYEAMEKPKHAIIDLQQVTELEPGTPLAATASQALHRIKAAQAHHERAGK</sequence>
<dbReference type="GO" id="GO:0005737">
    <property type="term" value="C:cytoplasm"/>
    <property type="evidence" value="ECO:0007669"/>
    <property type="project" value="UniProtKB-SubCell"/>
</dbReference>
<dbReference type="SMART" id="SM00028">
    <property type="entry name" value="TPR"/>
    <property type="match status" value="6"/>
</dbReference>
<dbReference type="PANTHER" id="PTHR22904:SF523">
    <property type="entry name" value="STRESS-INDUCED-PHOSPHOPROTEIN 1"/>
    <property type="match status" value="1"/>
</dbReference>
<dbReference type="FunFam" id="1.25.40.10:FF:000020">
    <property type="entry name" value="Stress-induced phosphoprotein 1"/>
    <property type="match status" value="1"/>
</dbReference>
<protein>
    <submittedName>
        <fullName evidence="6">PSTI1-like protein</fullName>
    </submittedName>
</protein>
<evidence type="ECO:0000313" key="6">
    <source>
        <dbReference type="EMBL" id="ADZ99902.1"/>
    </source>
</evidence>
<evidence type="ECO:0000256" key="3">
    <source>
        <dbReference type="ARBA" id="ARBA00022737"/>
    </source>
</evidence>
<evidence type="ECO:0000256" key="1">
    <source>
        <dbReference type="ARBA" id="ARBA00004496"/>
    </source>
</evidence>
<accession>F2YGT6</accession>
<evidence type="ECO:0000256" key="5">
    <source>
        <dbReference type="PROSITE-ProRule" id="PRU00339"/>
    </source>
</evidence>
<keyword evidence="3" id="KW-0677">Repeat</keyword>
<dbReference type="PANTHER" id="PTHR22904">
    <property type="entry name" value="TPR REPEAT CONTAINING PROTEIN"/>
    <property type="match status" value="1"/>
</dbReference>
<reference evidence="6" key="1">
    <citation type="submission" date="2011-01" db="EMBL/GenBank/DDBJ databases">
        <title>A novel STI1-like protein from Physarum polycephalum can enhance E. coli response to stress.</title>
        <authorList>
            <person name="Xing M."/>
            <person name="Liu S.D."/>
            <person name="Zhang J.H."/>
            <person name="Li M.H."/>
            <person name="Chen H.Y."/>
        </authorList>
    </citation>
    <scope>NUCLEOTIDE SEQUENCE</scope>
</reference>
<feature type="repeat" description="TPR" evidence="5">
    <location>
        <begin position="76"/>
        <end position="109"/>
    </location>
</feature>
<dbReference type="AlphaFoldDB" id="F2YGT6"/>
<dbReference type="GO" id="GO:0051879">
    <property type="term" value="F:Hsp90 protein binding"/>
    <property type="evidence" value="ECO:0007669"/>
    <property type="project" value="TreeGrafter"/>
</dbReference>
<dbReference type="SUPFAM" id="SSF48452">
    <property type="entry name" value="TPR-like"/>
    <property type="match status" value="2"/>
</dbReference>
<proteinExistence type="evidence at transcript level"/>
<dbReference type="Gene3D" id="1.25.40.10">
    <property type="entry name" value="Tetratricopeptide repeat domain"/>
    <property type="match status" value="2"/>
</dbReference>